<reference evidence="1 2" key="1">
    <citation type="submission" date="2016-10" db="EMBL/GenBank/DDBJ databases">
        <authorList>
            <person name="de Groot N.N."/>
        </authorList>
    </citation>
    <scope>NUCLEOTIDE SEQUENCE [LARGE SCALE GENOMIC DNA]</scope>
    <source>
        <strain evidence="1 2">CGMCC 1.9157</strain>
    </source>
</reference>
<proteinExistence type="predicted"/>
<dbReference type="OrthoDB" id="7869924at2"/>
<organism evidence="1 2">
    <name type="scientific">Cohaesibacter marisflavi</name>
    <dbReference type="NCBI Taxonomy" id="655353"/>
    <lineage>
        <taxon>Bacteria</taxon>
        <taxon>Pseudomonadati</taxon>
        <taxon>Pseudomonadota</taxon>
        <taxon>Alphaproteobacteria</taxon>
        <taxon>Hyphomicrobiales</taxon>
        <taxon>Cohaesibacteraceae</taxon>
    </lineage>
</organism>
<dbReference type="AlphaFoldDB" id="A0A1I5HP25"/>
<evidence type="ECO:0000313" key="2">
    <source>
        <dbReference type="Proteomes" id="UP000199236"/>
    </source>
</evidence>
<evidence type="ECO:0000313" key="1">
    <source>
        <dbReference type="EMBL" id="SFO50054.1"/>
    </source>
</evidence>
<keyword evidence="2" id="KW-1185">Reference proteome</keyword>
<sequence>MTPEKEAQIRNKLTHLRTEHGDLDLAIQALESRPGGNALPIQRMKKKKLLLKDEIERLENELFPDIIA</sequence>
<dbReference type="Gene3D" id="6.10.280.50">
    <property type="match status" value="1"/>
</dbReference>
<protein>
    <recommendedName>
        <fullName evidence="3">DUF465 domain-containing protein</fullName>
    </recommendedName>
</protein>
<dbReference type="Proteomes" id="UP000199236">
    <property type="component" value="Unassembled WGS sequence"/>
</dbReference>
<dbReference type="STRING" id="655353.SAMN04488056_10741"/>
<accession>A0A1I5HP25</accession>
<dbReference type="InterPro" id="IPR007420">
    <property type="entry name" value="DUF465"/>
</dbReference>
<dbReference type="Pfam" id="PF04325">
    <property type="entry name" value="DUF465"/>
    <property type="match status" value="1"/>
</dbReference>
<dbReference type="InterPro" id="IPR038444">
    <property type="entry name" value="DUF465_sf"/>
</dbReference>
<evidence type="ECO:0008006" key="3">
    <source>
        <dbReference type="Google" id="ProtNLM"/>
    </source>
</evidence>
<gene>
    <name evidence="1" type="ORF">SAMN04488056_10741</name>
</gene>
<dbReference type="EMBL" id="FOVR01000007">
    <property type="protein sequence ID" value="SFO50054.1"/>
    <property type="molecule type" value="Genomic_DNA"/>
</dbReference>
<dbReference type="RefSeq" id="WP_090073232.1">
    <property type="nucleotide sequence ID" value="NZ_FOVR01000007.1"/>
</dbReference>
<name>A0A1I5HP25_9HYPH</name>